<evidence type="ECO:0000256" key="1">
    <source>
        <dbReference type="PROSITE-ProRule" id="PRU00117"/>
    </source>
</evidence>
<dbReference type="EMBL" id="KL367549">
    <property type="protein sequence ID" value="KFD64848.1"/>
    <property type="molecule type" value="Genomic_DNA"/>
</dbReference>
<dbReference type="GO" id="GO:0005737">
    <property type="term" value="C:cytoplasm"/>
    <property type="evidence" value="ECO:0007669"/>
    <property type="project" value="TreeGrafter"/>
</dbReference>
<dbReference type="Gene3D" id="3.30.1370.10">
    <property type="entry name" value="K Homology domain, type 1"/>
    <property type="match status" value="1"/>
</dbReference>
<reference evidence="4" key="1">
    <citation type="journal article" date="2014" name="Nat. Genet.">
        <title>Genome and transcriptome of the porcine whipworm Trichuris suis.</title>
        <authorList>
            <person name="Jex A.R."/>
            <person name="Nejsum P."/>
            <person name="Schwarz E.M."/>
            <person name="Hu L."/>
            <person name="Young N.D."/>
            <person name="Hall R.S."/>
            <person name="Korhonen P.K."/>
            <person name="Liao S."/>
            <person name="Thamsborg S."/>
            <person name="Xia J."/>
            <person name="Xu P."/>
            <person name="Wang S."/>
            <person name="Scheerlinck J.P."/>
            <person name="Hofmann A."/>
            <person name="Sternberg P.W."/>
            <person name="Wang J."/>
            <person name="Gasser R.B."/>
        </authorList>
    </citation>
    <scope>NUCLEOTIDE SEQUENCE [LARGE SCALE GENOMIC DNA]</scope>
    <source>
        <strain evidence="4">DCEP-RM93F</strain>
    </source>
</reference>
<dbReference type="GO" id="GO:0045727">
    <property type="term" value="P:positive regulation of translation"/>
    <property type="evidence" value="ECO:0007669"/>
    <property type="project" value="InterPro"/>
</dbReference>
<organism evidence="4">
    <name type="scientific">Trichuris suis</name>
    <name type="common">pig whipworm</name>
    <dbReference type="NCBI Taxonomy" id="68888"/>
    <lineage>
        <taxon>Eukaryota</taxon>
        <taxon>Metazoa</taxon>
        <taxon>Ecdysozoa</taxon>
        <taxon>Nematoda</taxon>
        <taxon>Enoplea</taxon>
        <taxon>Dorylaimia</taxon>
        <taxon>Trichinellida</taxon>
        <taxon>Trichuridae</taxon>
        <taxon>Trichuris</taxon>
    </lineage>
</organism>
<gene>
    <name evidence="4" type="ORF">M514_01662</name>
</gene>
<dbReference type="PANTHER" id="PTHR20849">
    <property type="entry name" value="EUKARYOTIC TRANSLATION INITIATION FACTOR 4E-BINDING PROTEIN MEXTLI"/>
    <property type="match status" value="1"/>
</dbReference>
<feature type="compositionally biased region" description="Basic and acidic residues" evidence="2">
    <location>
        <begin position="415"/>
        <end position="426"/>
    </location>
</feature>
<dbReference type="GO" id="GO:1901190">
    <property type="term" value="P:regulation of formation of translation initiation ternary complex"/>
    <property type="evidence" value="ECO:0007669"/>
    <property type="project" value="TreeGrafter"/>
</dbReference>
<proteinExistence type="predicted"/>
<dbReference type="Pfam" id="PF00013">
    <property type="entry name" value="KH_1"/>
    <property type="match status" value="1"/>
</dbReference>
<feature type="domain" description="K Homology" evidence="3">
    <location>
        <begin position="434"/>
        <end position="494"/>
    </location>
</feature>
<evidence type="ECO:0000313" key="4">
    <source>
        <dbReference type="EMBL" id="KFD64848.1"/>
    </source>
</evidence>
<dbReference type="GO" id="GO:0008190">
    <property type="term" value="F:eukaryotic initiation factor 4E binding"/>
    <property type="evidence" value="ECO:0007669"/>
    <property type="project" value="InterPro"/>
</dbReference>
<evidence type="ECO:0000259" key="3">
    <source>
        <dbReference type="Pfam" id="PF00013"/>
    </source>
</evidence>
<dbReference type="AlphaFoldDB" id="A0A085N5V2"/>
<dbReference type="SUPFAM" id="SSF54791">
    <property type="entry name" value="Eukaryotic type KH-domain (KH-domain type I)"/>
    <property type="match status" value="1"/>
</dbReference>
<dbReference type="GO" id="GO:0003723">
    <property type="term" value="F:RNA binding"/>
    <property type="evidence" value="ECO:0007669"/>
    <property type="project" value="UniProtKB-UniRule"/>
</dbReference>
<dbReference type="PROSITE" id="PS50084">
    <property type="entry name" value="KH_TYPE_1"/>
    <property type="match status" value="1"/>
</dbReference>
<evidence type="ECO:0000256" key="2">
    <source>
        <dbReference type="SAM" id="MobiDB-lite"/>
    </source>
</evidence>
<dbReference type="InterPro" id="IPR036612">
    <property type="entry name" value="KH_dom_type_1_sf"/>
</dbReference>
<feature type="region of interest" description="Disordered" evidence="2">
    <location>
        <begin position="135"/>
        <end position="182"/>
    </location>
</feature>
<feature type="region of interest" description="Disordered" evidence="2">
    <location>
        <begin position="375"/>
        <end position="396"/>
    </location>
</feature>
<dbReference type="Proteomes" id="UP000030758">
    <property type="component" value="Unassembled WGS sequence"/>
</dbReference>
<name>A0A085N5V2_9BILA</name>
<protein>
    <recommendedName>
        <fullName evidence="3">K Homology domain-containing protein</fullName>
    </recommendedName>
</protein>
<feature type="region of interest" description="Disordered" evidence="2">
    <location>
        <begin position="408"/>
        <end position="433"/>
    </location>
</feature>
<feature type="compositionally biased region" description="Polar residues" evidence="2">
    <location>
        <begin position="135"/>
        <end position="146"/>
    </location>
</feature>
<keyword evidence="1" id="KW-0694">RNA-binding</keyword>
<feature type="compositionally biased region" description="Basic and acidic residues" evidence="2">
    <location>
        <begin position="164"/>
        <end position="180"/>
    </location>
</feature>
<accession>A0A085N5V2</accession>
<dbReference type="GO" id="GO:0034518">
    <property type="term" value="C:RNA cap binding complex"/>
    <property type="evidence" value="ECO:0007669"/>
    <property type="project" value="TreeGrafter"/>
</dbReference>
<dbReference type="InterPro" id="IPR004088">
    <property type="entry name" value="KH_dom_type_1"/>
</dbReference>
<dbReference type="GO" id="GO:0003743">
    <property type="term" value="F:translation initiation factor activity"/>
    <property type="evidence" value="ECO:0007669"/>
    <property type="project" value="TreeGrafter"/>
</dbReference>
<dbReference type="InterPro" id="IPR040160">
    <property type="entry name" value="Mxt"/>
</dbReference>
<sequence>MATNEVPDRILIDQLCHLIEQVGIIGRRDSFDHVSKYNVSMLVCKAAALGNDILLLPLEQRVNMLKYLGMIKRNHGNCLDIALHRKISSIMVITALLSIKPTDNFDVSSSSDARGSNEVTGSDLLASKALKGTVTTETQSKLQMSAATPKLKESTESNPNASHSRNEKSQKAEVGRDKVAVNENGNGQVVKSEMQSADAPAAVNISTNREEEKTNTTTAPELIGSLAPSSSANANAKFKNEVKPVNLPSRTTTSPDDLFHVSKAECIFAAESFGERFIKREMIIPKSLSVSIFGCGDEVAAMVEILTNTVISFELLAEDELWQRLAIAGRNKRDVDNTICFIHFLLKYQIKMDFAQLASLCCKFREADKEKEKQSVHKGTLCKNRKPLPNKNQGMKTTEALKGKVLSSSIGGSADRPETGQDEPKRQLNPMKSQLEIPNKAVGKIMGNKGCIVAIIENLTKAVVSFQRTVTDKEKRTLYLKAQRQQDLNCVRELIMLTLEHGIRFGLLTDVLYWGKECLQSRSFQDLADNMSTLPSWESRRGKCYQDVWMPEGRRTIRQLLLKNDRHLKGPFEKSIKLHLPSTTSMRRVYAASDPASIQRKAFPVSNSIKAKDVQKEVDENNNADKLAEEEQQERHPNLTCNHDSLMPALQRANFLMAAMDSSSSSPIEGNCQLLCEILQLNKAAP</sequence>
<dbReference type="PANTHER" id="PTHR20849:SF2">
    <property type="entry name" value="EUKARYOTIC TRANSLATION INITIATION FACTOR 4E-BINDING PROTEIN MEXTLI"/>
    <property type="match status" value="1"/>
</dbReference>